<dbReference type="OrthoDB" id="20105at2759"/>
<dbReference type="EMBL" id="JNOM01000153">
    <property type="protein sequence ID" value="KNG85520.1"/>
    <property type="molecule type" value="Genomic_DNA"/>
</dbReference>
<feature type="compositionally biased region" description="Acidic residues" evidence="2">
    <location>
        <begin position="447"/>
        <end position="456"/>
    </location>
</feature>
<sequence length="509" mass="56812">MEFSSKDPGSTVEDCRLAIRTQSLEKAYDNTLVHTAQLLDAEKNRLLRVEQLLLRFENENLRWQLNHVNQELTKTARKESEVRLQLQATYKELDQLRSAHHTSSHEIETLRLELGSLTNSSVDVKKLLAEKHHLSRVLSSAGADVERLKSQKTSQHTLLAEKRNLEQQVTTLEVQLENEKKAHEQAVARESHNAEQVAALSLSLEGARSELMEEARARDGRERVFQHQSMEWAAQRAALDAKLDALNKKLHSTKDQYQAAATELKRQYDISNNHESKFSSAQSITQHNSGLTIATPGAIRAQDKRSKTSTLPGEKSSFSITPFLNRTNGLQNSATSSGDDADELHTTHMTSKTNQKASENDVQKCVNSGYQGQRPSVDELPVTVDTLRLGHGTSNGRKGGQFQRKLLDNSDPEGRMENASGIFTRTSNHGQFKSRKRKLGTQRDLGLFDEDDDEDTHDIRRPGRKLVSGGTGRNFASQASAPSGSRLGRSRGLGGLGEFSPLKRDKKRL</sequence>
<protein>
    <submittedName>
        <fullName evidence="3">Uncharacterized protein</fullName>
    </submittedName>
</protein>
<keyword evidence="1" id="KW-0175">Coiled coil</keyword>
<proteinExistence type="predicted"/>
<dbReference type="Proteomes" id="UP000037505">
    <property type="component" value="Unassembled WGS sequence"/>
</dbReference>
<reference evidence="3 4" key="1">
    <citation type="submission" date="2014-06" db="EMBL/GenBank/DDBJ databases">
        <title>The Genome of the Aflatoxigenic Filamentous Fungus Aspergillus nomius.</title>
        <authorList>
            <person name="Moore M.G."/>
            <person name="Shannon B.M."/>
            <person name="Brian M.M."/>
        </authorList>
    </citation>
    <scope>NUCLEOTIDE SEQUENCE [LARGE SCALE GENOMIC DNA]</scope>
    <source>
        <strain evidence="3 4">NRRL 13137</strain>
    </source>
</reference>
<evidence type="ECO:0000313" key="4">
    <source>
        <dbReference type="Proteomes" id="UP000037505"/>
    </source>
</evidence>
<dbReference type="AlphaFoldDB" id="A0A0L1J1J4"/>
<feature type="compositionally biased region" description="Polar residues" evidence="2">
    <location>
        <begin position="278"/>
        <end position="292"/>
    </location>
</feature>
<organism evidence="3 4">
    <name type="scientific">Aspergillus nomiae NRRL (strain ATCC 15546 / NRRL 13137 / CBS 260.88 / M93)</name>
    <dbReference type="NCBI Taxonomy" id="1509407"/>
    <lineage>
        <taxon>Eukaryota</taxon>
        <taxon>Fungi</taxon>
        <taxon>Dikarya</taxon>
        <taxon>Ascomycota</taxon>
        <taxon>Pezizomycotina</taxon>
        <taxon>Eurotiomycetes</taxon>
        <taxon>Eurotiomycetidae</taxon>
        <taxon>Eurotiales</taxon>
        <taxon>Aspergillaceae</taxon>
        <taxon>Aspergillus</taxon>
        <taxon>Aspergillus subgen. Circumdati</taxon>
    </lineage>
</organism>
<evidence type="ECO:0000313" key="3">
    <source>
        <dbReference type="EMBL" id="KNG85520.1"/>
    </source>
</evidence>
<feature type="compositionally biased region" description="Polar residues" evidence="2">
    <location>
        <begin position="421"/>
        <end position="431"/>
    </location>
</feature>
<evidence type="ECO:0000256" key="1">
    <source>
        <dbReference type="SAM" id="Coils"/>
    </source>
</evidence>
<keyword evidence="4" id="KW-1185">Reference proteome</keyword>
<accession>A0A0L1J1J4</accession>
<name>A0A0L1J1J4_ASPN3</name>
<feature type="region of interest" description="Disordered" evidence="2">
    <location>
        <begin position="390"/>
        <end position="509"/>
    </location>
</feature>
<feature type="compositionally biased region" description="Polar residues" evidence="2">
    <location>
        <begin position="308"/>
        <end position="338"/>
    </location>
</feature>
<comment type="caution">
    <text evidence="3">The sequence shown here is derived from an EMBL/GenBank/DDBJ whole genome shotgun (WGS) entry which is preliminary data.</text>
</comment>
<feature type="coiled-coil region" evidence="1">
    <location>
        <begin position="155"/>
        <end position="193"/>
    </location>
</feature>
<feature type="region of interest" description="Disordered" evidence="2">
    <location>
        <begin position="276"/>
        <end position="344"/>
    </location>
</feature>
<dbReference type="RefSeq" id="XP_015406443.1">
    <property type="nucleotide sequence ID" value="XM_015551122.1"/>
</dbReference>
<gene>
    <name evidence="3" type="ORF">ANOM_005865</name>
</gene>
<feature type="coiled-coil region" evidence="1">
    <location>
        <begin position="236"/>
        <end position="267"/>
    </location>
</feature>
<dbReference type="STRING" id="1509407.A0A0L1J1J4"/>
<feature type="compositionally biased region" description="Basic and acidic residues" evidence="2">
    <location>
        <begin position="405"/>
        <end position="416"/>
    </location>
</feature>
<dbReference type="GeneID" id="26807669"/>
<evidence type="ECO:0000256" key="2">
    <source>
        <dbReference type="SAM" id="MobiDB-lite"/>
    </source>
</evidence>